<accession>A0A0A9A7P9</accession>
<sequence length="18" mass="1741">MSSASSSAIRTSPPSSTS</sequence>
<reference evidence="1" key="2">
    <citation type="journal article" date="2015" name="Data Brief">
        <title>Shoot transcriptome of the giant reed, Arundo donax.</title>
        <authorList>
            <person name="Barrero R.A."/>
            <person name="Guerrero F.D."/>
            <person name="Moolhuijzen P."/>
            <person name="Goolsby J.A."/>
            <person name="Tidwell J."/>
            <person name="Bellgard S.E."/>
            <person name="Bellgard M.I."/>
        </authorList>
    </citation>
    <scope>NUCLEOTIDE SEQUENCE</scope>
    <source>
        <tissue evidence="1">Shoot tissue taken approximately 20 cm above the soil surface</tissue>
    </source>
</reference>
<dbReference type="AlphaFoldDB" id="A0A0A9A7P9"/>
<protein>
    <submittedName>
        <fullName evidence="1">Uncharacterized protein</fullName>
    </submittedName>
</protein>
<reference evidence="1" key="1">
    <citation type="submission" date="2014-09" db="EMBL/GenBank/DDBJ databases">
        <authorList>
            <person name="Magalhaes I.L.F."/>
            <person name="Oliveira U."/>
            <person name="Santos F.R."/>
            <person name="Vidigal T.H.D.A."/>
            <person name="Brescovit A.D."/>
            <person name="Santos A.J."/>
        </authorList>
    </citation>
    <scope>NUCLEOTIDE SEQUENCE</scope>
    <source>
        <tissue evidence="1">Shoot tissue taken approximately 20 cm above the soil surface</tissue>
    </source>
</reference>
<proteinExistence type="predicted"/>
<organism evidence="1">
    <name type="scientific">Arundo donax</name>
    <name type="common">Giant reed</name>
    <name type="synonym">Donax arundinaceus</name>
    <dbReference type="NCBI Taxonomy" id="35708"/>
    <lineage>
        <taxon>Eukaryota</taxon>
        <taxon>Viridiplantae</taxon>
        <taxon>Streptophyta</taxon>
        <taxon>Embryophyta</taxon>
        <taxon>Tracheophyta</taxon>
        <taxon>Spermatophyta</taxon>
        <taxon>Magnoliopsida</taxon>
        <taxon>Liliopsida</taxon>
        <taxon>Poales</taxon>
        <taxon>Poaceae</taxon>
        <taxon>PACMAD clade</taxon>
        <taxon>Arundinoideae</taxon>
        <taxon>Arundineae</taxon>
        <taxon>Arundo</taxon>
    </lineage>
</organism>
<dbReference type="EMBL" id="GBRH01251917">
    <property type="protein sequence ID" value="JAD45978.1"/>
    <property type="molecule type" value="Transcribed_RNA"/>
</dbReference>
<evidence type="ECO:0000313" key="1">
    <source>
        <dbReference type="EMBL" id="JAD45978.1"/>
    </source>
</evidence>
<name>A0A0A9A7P9_ARUDO</name>